<sequence>MENVKDLPFRIDIAQIKLLSKWEHDKFIIMFVISGEVRVSTNGHLWKLKSNDIIVLNVDDIYEIESNVQNIVILLHVPLETVESISYEFSNVEFNLNTADTSINNEEDVKDLRKMLIKMIQIYNDEKNVYVFELYSLFYKFLNHLLIYFYSIDSQILDVPKNEKKLEKILEFINKNYKFQLTLQKVADSQYLSKFYISHLFKDKLGIGFSKYLNDVRMKHGLKELLNTDLPIIKIAYNNGFTNIKSFNRLFKEKYNITPSQYRRENKINFNKNLGQKELKILDFKNREFIQIINKYIMENEFSNELKSNSGKNVVIYAESEKNKINTLYNIINVGKLKELLSYEVRDLLLKSCEETGIDYIYCKVIFDDGFKMEPVFSIDNHYNQKLILEFLYENKFKPLFKIDFISAVNCIKGEKDFLKIVCEKIIAFFKKCRNDFENSWLNTWNVEVSGLSKCEFSQLNIYNEFYNRIFYDIKSILPGIKIGASTITKNSICYSEKLDIFINFTKNKKCVPEFYTFEADVSELLNGDRLNSNDGITKIKNYQKEIILLIKSVMNKNNIKMKNLFMTEWNTLVGKGTTLSGTFFRAALMVDVLKNLENDIIGAGYWLSIYIYEKNTGKVDNSILSLFFYKSVCRPIFFVLKFLRRLGNNVIARGDNYIFTQIDNSYQLMLFNPCYIDPYYSVFSSFTEVKTIDMRVLLKNLKEGSYIIKKFTLDNDNGSFYHKWINSSAIDTNDPEFWNYMSRTVYPTLKITESIIKSSYELNSQLLFNGLQFYELKLVLK</sequence>
<dbReference type="RefSeq" id="WP_209703016.1">
    <property type="nucleotide sequence ID" value="NZ_JAGGLM010000021.1"/>
</dbReference>
<gene>
    <name evidence="5" type="ORF">J2Z42_002466</name>
</gene>
<dbReference type="PANTHER" id="PTHR43280:SF2">
    <property type="entry name" value="HTH-TYPE TRANSCRIPTIONAL REGULATOR EXSA"/>
    <property type="match status" value="1"/>
</dbReference>
<dbReference type="SMART" id="SM00342">
    <property type="entry name" value="HTH_ARAC"/>
    <property type="match status" value="1"/>
</dbReference>
<accession>A0ABS4KY01</accession>
<dbReference type="Proteomes" id="UP001519307">
    <property type="component" value="Unassembled WGS sequence"/>
</dbReference>
<dbReference type="InterPro" id="IPR018060">
    <property type="entry name" value="HTH_AraC"/>
</dbReference>
<dbReference type="Gene3D" id="1.10.10.60">
    <property type="entry name" value="Homeodomain-like"/>
    <property type="match status" value="2"/>
</dbReference>
<dbReference type="SUPFAM" id="SSF51215">
    <property type="entry name" value="Regulatory protein AraC"/>
    <property type="match status" value="1"/>
</dbReference>
<evidence type="ECO:0000313" key="5">
    <source>
        <dbReference type="EMBL" id="MBP2033759.1"/>
    </source>
</evidence>
<dbReference type="PROSITE" id="PS00041">
    <property type="entry name" value="HTH_ARAC_FAMILY_1"/>
    <property type="match status" value="1"/>
</dbReference>
<dbReference type="InterPro" id="IPR017853">
    <property type="entry name" value="GH"/>
</dbReference>
<dbReference type="SUPFAM" id="SSF51011">
    <property type="entry name" value="Glycosyl hydrolase domain"/>
    <property type="match status" value="1"/>
</dbReference>
<proteinExistence type="predicted"/>
<keyword evidence="3" id="KW-0804">Transcription</keyword>
<dbReference type="InterPro" id="IPR003313">
    <property type="entry name" value="AraC-bd"/>
</dbReference>
<feature type="domain" description="HTH araC/xylS-type" evidence="4">
    <location>
        <begin position="167"/>
        <end position="265"/>
    </location>
</feature>
<evidence type="ECO:0000259" key="4">
    <source>
        <dbReference type="PROSITE" id="PS01124"/>
    </source>
</evidence>
<keyword evidence="1" id="KW-0805">Transcription regulation</keyword>
<dbReference type="SUPFAM" id="SSF51445">
    <property type="entry name" value="(Trans)glycosidases"/>
    <property type="match status" value="1"/>
</dbReference>
<dbReference type="Gene3D" id="2.60.40.1500">
    <property type="entry name" value="Glycosyl hydrolase domain, family 39"/>
    <property type="match status" value="1"/>
</dbReference>
<protein>
    <submittedName>
        <fullName evidence="5">Beta-xylosidase/AraC-like DNA-binding protein</fullName>
    </submittedName>
</protein>
<dbReference type="Gene3D" id="3.20.20.80">
    <property type="entry name" value="Glycosidases"/>
    <property type="match status" value="1"/>
</dbReference>
<evidence type="ECO:0000256" key="2">
    <source>
        <dbReference type="ARBA" id="ARBA00023125"/>
    </source>
</evidence>
<evidence type="ECO:0000313" key="6">
    <source>
        <dbReference type="Proteomes" id="UP001519307"/>
    </source>
</evidence>
<dbReference type="EMBL" id="JAGGLM010000021">
    <property type="protein sequence ID" value="MBP2033759.1"/>
    <property type="molecule type" value="Genomic_DNA"/>
</dbReference>
<dbReference type="InterPro" id="IPR009057">
    <property type="entry name" value="Homeodomain-like_sf"/>
</dbReference>
<dbReference type="SUPFAM" id="SSF46689">
    <property type="entry name" value="Homeodomain-like"/>
    <property type="match status" value="1"/>
</dbReference>
<dbReference type="PROSITE" id="PS01124">
    <property type="entry name" value="HTH_ARAC_FAMILY_2"/>
    <property type="match status" value="1"/>
</dbReference>
<keyword evidence="2" id="KW-0238">DNA-binding</keyword>
<name>A0ABS4KY01_9CLOT</name>
<reference evidence="5 6" key="1">
    <citation type="submission" date="2021-03" db="EMBL/GenBank/DDBJ databases">
        <title>Genomic Encyclopedia of Type Strains, Phase IV (KMG-IV): sequencing the most valuable type-strain genomes for metagenomic binning, comparative biology and taxonomic classification.</title>
        <authorList>
            <person name="Goeker M."/>
        </authorList>
    </citation>
    <scope>NUCLEOTIDE SEQUENCE [LARGE SCALE GENOMIC DNA]</scope>
    <source>
        <strain evidence="5 6">DSM 28783</strain>
    </source>
</reference>
<dbReference type="InterPro" id="IPR018062">
    <property type="entry name" value="HTH_AraC-typ_CS"/>
</dbReference>
<dbReference type="InterPro" id="IPR037923">
    <property type="entry name" value="HTH-like"/>
</dbReference>
<dbReference type="Pfam" id="PF12833">
    <property type="entry name" value="HTH_18"/>
    <property type="match status" value="1"/>
</dbReference>
<evidence type="ECO:0000256" key="1">
    <source>
        <dbReference type="ARBA" id="ARBA00023015"/>
    </source>
</evidence>
<dbReference type="PANTHER" id="PTHR43280">
    <property type="entry name" value="ARAC-FAMILY TRANSCRIPTIONAL REGULATOR"/>
    <property type="match status" value="1"/>
</dbReference>
<dbReference type="Pfam" id="PF02311">
    <property type="entry name" value="AraC_binding"/>
    <property type="match status" value="1"/>
</dbReference>
<keyword evidence="6" id="KW-1185">Reference proteome</keyword>
<comment type="caution">
    <text evidence="5">The sequence shown here is derived from an EMBL/GenBank/DDBJ whole genome shotgun (WGS) entry which is preliminary data.</text>
</comment>
<organism evidence="5 6">
    <name type="scientific">Clostridium algifaecis</name>
    <dbReference type="NCBI Taxonomy" id="1472040"/>
    <lineage>
        <taxon>Bacteria</taxon>
        <taxon>Bacillati</taxon>
        <taxon>Bacillota</taxon>
        <taxon>Clostridia</taxon>
        <taxon>Eubacteriales</taxon>
        <taxon>Clostridiaceae</taxon>
        <taxon>Clostridium</taxon>
    </lineage>
</organism>
<evidence type="ECO:0000256" key="3">
    <source>
        <dbReference type="ARBA" id="ARBA00023163"/>
    </source>
</evidence>